<evidence type="ECO:0000313" key="2">
    <source>
        <dbReference type="Proteomes" id="UP000007463"/>
    </source>
</evidence>
<dbReference type="GO" id="GO:0006313">
    <property type="term" value="P:DNA transposition"/>
    <property type="evidence" value="ECO:0007669"/>
    <property type="project" value="InterPro"/>
</dbReference>
<reference evidence="1 2" key="1">
    <citation type="journal article" date="2011" name="Stand. Genomic Sci.">
        <title>Complete genome sequence of the gliding freshwater bacterium Fluviicola taffensis type strain (RW262).</title>
        <authorList>
            <person name="Woyke T."/>
            <person name="Chertkov O."/>
            <person name="Lapidus A."/>
            <person name="Nolan M."/>
            <person name="Lucas S."/>
            <person name="Del Rio T.G."/>
            <person name="Tice H."/>
            <person name="Cheng J.F."/>
            <person name="Tapia R."/>
            <person name="Han C."/>
            <person name="Goodwin L."/>
            <person name="Pitluck S."/>
            <person name="Liolios K."/>
            <person name="Pagani I."/>
            <person name="Ivanova N."/>
            <person name="Huntemann M."/>
            <person name="Mavromatis K."/>
            <person name="Mikhailova N."/>
            <person name="Pati A."/>
            <person name="Chen A."/>
            <person name="Palaniappan K."/>
            <person name="Land M."/>
            <person name="Hauser L."/>
            <person name="Brambilla E.M."/>
            <person name="Rohde M."/>
            <person name="Mwirichia R."/>
            <person name="Sikorski J."/>
            <person name="Tindall B.J."/>
            <person name="Goker M."/>
            <person name="Bristow J."/>
            <person name="Eisen J.A."/>
            <person name="Markowitz V."/>
            <person name="Hugenholtz P."/>
            <person name="Klenk H.P."/>
            <person name="Kyrpides N.C."/>
        </authorList>
    </citation>
    <scope>NUCLEOTIDE SEQUENCE [LARGE SCALE GENOMIC DNA]</scope>
    <source>
        <strain evidence="2">DSM 16823 / RW262 / RW262</strain>
    </source>
</reference>
<dbReference type="GO" id="GO:0004803">
    <property type="term" value="F:transposase activity"/>
    <property type="evidence" value="ECO:0007669"/>
    <property type="project" value="InterPro"/>
</dbReference>
<dbReference type="InterPro" id="IPR051354">
    <property type="entry name" value="Transposase_27_IS1"/>
</dbReference>
<dbReference type="STRING" id="755732.Fluta_0065"/>
<dbReference type="eggNOG" id="COG1662">
    <property type="taxonomic scope" value="Bacteria"/>
</dbReference>
<dbReference type="HOGENOM" id="CLU_076276_0_0_10"/>
<sequence length="195" mass="22511">MKYQQEIYSYNSHLVMDMEIIGLIKEGVGILGISRLLQISKATVIRRTVRIGKSIRRSSPIVFGQKYQVDELFTYVGHKKNRVCVAYSIEESTGNVIDIVVGRRNKTNLRKVISTLVLAEASQITTDKLNIYKELIPSTVHSTKHRGINKIERKNLTLRTHLKRLNRRTICYSKSIKMLDAVLRIYFWFGVKTIL</sequence>
<dbReference type="EMBL" id="CP002542">
    <property type="protein sequence ID" value="AEA42075.1"/>
    <property type="molecule type" value="Genomic_DNA"/>
</dbReference>
<dbReference type="NCBIfam" id="NF033558">
    <property type="entry name" value="transpos_IS1"/>
    <property type="match status" value="1"/>
</dbReference>
<gene>
    <name evidence="1" type="ordered locus">Fluta_0065</name>
</gene>
<dbReference type="Proteomes" id="UP000007463">
    <property type="component" value="Chromosome"/>
</dbReference>
<proteinExistence type="predicted"/>
<reference evidence="2" key="2">
    <citation type="submission" date="2011-02" db="EMBL/GenBank/DDBJ databases">
        <title>The complete genome of Fluviicola taffensis DSM 16823.</title>
        <authorList>
            <consortium name="US DOE Joint Genome Institute (JGI-PGF)"/>
            <person name="Lucas S."/>
            <person name="Copeland A."/>
            <person name="Lapidus A."/>
            <person name="Bruce D."/>
            <person name="Goodwin L."/>
            <person name="Pitluck S."/>
            <person name="Kyrpides N."/>
            <person name="Mavromatis K."/>
            <person name="Ivanova N."/>
            <person name="Mikhailova N."/>
            <person name="Pagani I."/>
            <person name="Chertkov O."/>
            <person name="Detter J.C."/>
            <person name="Han C."/>
            <person name="Tapia R."/>
            <person name="Land M."/>
            <person name="Hauser L."/>
            <person name="Markowitz V."/>
            <person name="Cheng J.-F."/>
            <person name="Hugenholtz P."/>
            <person name="Woyke T."/>
            <person name="Wu D."/>
            <person name="Tindall B."/>
            <person name="Pomrenke H.G."/>
            <person name="Brambilla E."/>
            <person name="Klenk H.-P."/>
            <person name="Eisen J.A."/>
        </authorList>
    </citation>
    <scope>NUCLEOTIDE SEQUENCE [LARGE SCALE GENOMIC DNA]</scope>
    <source>
        <strain evidence="2">DSM 16823 / RW262 / RW262</strain>
    </source>
</reference>
<organism evidence="1 2">
    <name type="scientific">Fluviicola taffensis (strain DSM 16823 / NCIMB 13979 / RW262)</name>
    <dbReference type="NCBI Taxonomy" id="755732"/>
    <lineage>
        <taxon>Bacteria</taxon>
        <taxon>Pseudomonadati</taxon>
        <taxon>Bacteroidota</taxon>
        <taxon>Flavobacteriia</taxon>
        <taxon>Flavobacteriales</taxon>
        <taxon>Crocinitomicaceae</taxon>
        <taxon>Fluviicola</taxon>
    </lineage>
</organism>
<protein>
    <submittedName>
        <fullName evidence="1">IS1 transposase</fullName>
    </submittedName>
</protein>
<dbReference type="AlphaFoldDB" id="F2IAE0"/>
<dbReference type="InterPro" id="IPR005063">
    <property type="entry name" value="Transposase_27"/>
</dbReference>
<dbReference type="KEGG" id="fte:Fluta_0065"/>
<accession>F2IAE0</accession>
<dbReference type="PANTHER" id="PTHR33293">
    <property type="entry name" value="INSERTION ELEMENT IS1 1 PROTEIN INSB-RELATED"/>
    <property type="match status" value="1"/>
</dbReference>
<keyword evidence="2" id="KW-1185">Reference proteome</keyword>
<dbReference type="PANTHER" id="PTHR33293:SF2">
    <property type="entry name" value="TRANSPOSASE"/>
    <property type="match status" value="1"/>
</dbReference>
<dbReference type="GO" id="GO:0003677">
    <property type="term" value="F:DNA binding"/>
    <property type="evidence" value="ECO:0007669"/>
    <property type="project" value="InterPro"/>
</dbReference>
<dbReference type="Pfam" id="PF03400">
    <property type="entry name" value="DDE_Tnp_IS1"/>
    <property type="match status" value="1"/>
</dbReference>
<evidence type="ECO:0000313" key="1">
    <source>
        <dbReference type="EMBL" id="AEA42075.1"/>
    </source>
</evidence>
<name>F2IAE0_FLUTR</name>